<dbReference type="GO" id="GO:0003746">
    <property type="term" value="F:translation elongation factor activity"/>
    <property type="evidence" value="ECO:0007669"/>
    <property type="project" value="UniProtKB-UniRule"/>
</dbReference>
<evidence type="ECO:0000256" key="9">
    <source>
        <dbReference type="NCBIfam" id="TIGR00038"/>
    </source>
</evidence>
<keyword evidence="6 8" id="KW-0648">Protein biosynthesis</keyword>
<dbReference type="Proteomes" id="UP000050823">
    <property type="component" value="Unassembled WGS sequence"/>
</dbReference>
<organism evidence="13 14">
    <name type="scientific">Latilactobacillus graminis DSM 20719</name>
    <dbReference type="NCBI Taxonomy" id="1423752"/>
    <lineage>
        <taxon>Bacteria</taxon>
        <taxon>Bacillati</taxon>
        <taxon>Bacillota</taxon>
        <taxon>Bacilli</taxon>
        <taxon>Lactobacillales</taxon>
        <taxon>Lactobacillaceae</taxon>
        <taxon>Latilactobacillus</taxon>
    </lineage>
</organism>
<dbReference type="InterPro" id="IPR013185">
    <property type="entry name" value="Transl_elong_KOW-like"/>
</dbReference>
<evidence type="ECO:0000256" key="7">
    <source>
        <dbReference type="ARBA" id="ARBA00025469"/>
    </source>
</evidence>
<dbReference type="NCBIfam" id="TIGR00038">
    <property type="entry name" value="efp"/>
    <property type="match status" value="1"/>
</dbReference>
<proteinExistence type="inferred from homology"/>
<dbReference type="GO" id="GO:0005829">
    <property type="term" value="C:cytosol"/>
    <property type="evidence" value="ECO:0007669"/>
    <property type="project" value="UniProtKB-ARBA"/>
</dbReference>
<dbReference type="FunFam" id="2.30.30.30:FF:000003">
    <property type="entry name" value="Elongation factor P"/>
    <property type="match status" value="1"/>
</dbReference>
<evidence type="ECO:0000313" key="14">
    <source>
        <dbReference type="Proteomes" id="UP000050823"/>
    </source>
</evidence>
<gene>
    <name evidence="8" type="primary">efp</name>
    <name evidence="13" type="ORF">FC90_GL001457</name>
</gene>
<dbReference type="EMBL" id="AYZB01000007">
    <property type="protein sequence ID" value="KRM23774.1"/>
    <property type="molecule type" value="Genomic_DNA"/>
</dbReference>
<sequence length="198" mass="22116">MNIFLNKGDQVMIEAVNLRAGMTFEQDGKLIKVLEANHHKPGKGNTVMRVKLRDLRTGSIVETTMRPEVKVEQAMVDTKDVQYLYTQDNVAFFMDLETYEQYEIQTSAIEAELKYLLENMNCKIQFYGSEVIGITLPTTVNLRVVETQPSIKGATVTGSGKPATMETGLVVSVPDFISADEVLEINTQEGTYVKRAAK</sequence>
<evidence type="ECO:0000256" key="5">
    <source>
        <dbReference type="ARBA" id="ARBA00022768"/>
    </source>
</evidence>
<evidence type="ECO:0000256" key="10">
    <source>
        <dbReference type="RuleBase" id="RU004389"/>
    </source>
</evidence>
<accession>A0AA89I301</accession>
<comment type="similarity">
    <text evidence="3 8 10">Belongs to the elongation factor P family.</text>
</comment>
<dbReference type="Gene3D" id="2.30.30.30">
    <property type="match status" value="1"/>
</dbReference>
<dbReference type="SMART" id="SM01185">
    <property type="entry name" value="EFP"/>
    <property type="match status" value="1"/>
</dbReference>
<dbReference type="FunFam" id="2.40.50.140:FF:000004">
    <property type="entry name" value="Elongation factor P"/>
    <property type="match status" value="1"/>
</dbReference>
<comment type="function">
    <text evidence="7 8">Involved in peptide bond synthesis. Stimulates efficient translation and peptide-bond synthesis on native or reconstituted 70S ribosomes in vitro. Probably functions indirectly by altering the affinity of the ribosome for aminoacyl-tRNA, thus increasing their reactivity as acceptors for peptidyl transferase.</text>
</comment>
<dbReference type="NCBIfam" id="NF001810">
    <property type="entry name" value="PRK00529.1"/>
    <property type="match status" value="1"/>
</dbReference>
<evidence type="ECO:0000256" key="2">
    <source>
        <dbReference type="ARBA" id="ARBA00004815"/>
    </source>
</evidence>
<dbReference type="InterPro" id="IPR008991">
    <property type="entry name" value="Translation_prot_SH3-like_sf"/>
</dbReference>
<dbReference type="InterPro" id="IPR011768">
    <property type="entry name" value="Transl_elongation_fac_P"/>
</dbReference>
<evidence type="ECO:0000256" key="1">
    <source>
        <dbReference type="ARBA" id="ARBA00004496"/>
    </source>
</evidence>
<dbReference type="SMART" id="SM00841">
    <property type="entry name" value="Elong-fact-P_C"/>
    <property type="match status" value="1"/>
</dbReference>
<dbReference type="Pfam" id="PF09285">
    <property type="entry name" value="Elong-fact-P_C"/>
    <property type="match status" value="1"/>
</dbReference>
<protein>
    <recommendedName>
        <fullName evidence="8 9">Elongation factor P</fullName>
        <shortName evidence="8">EF-P</shortName>
    </recommendedName>
</protein>
<dbReference type="PANTHER" id="PTHR30053:SF12">
    <property type="entry name" value="ELONGATION FACTOR P (EF-P) FAMILY PROTEIN"/>
    <property type="match status" value="1"/>
</dbReference>
<dbReference type="InterPro" id="IPR020599">
    <property type="entry name" value="Transl_elong_fac_P/YeiP"/>
</dbReference>
<reference evidence="13 14" key="1">
    <citation type="journal article" date="2015" name="Genome Announc.">
        <title>Expanding the biotechnology potential of lactobacilli through comparative genomics of 213 strains and associated genera.</title>
        <authorList>
            <person name="Sun Z."/>
            <person name="Harris H.M."/>
            <person name="McCann A."/>
            <person name="Guo C."/>
            <person name="Argimon S."/>
            <person name="Zhang W."/>
            <person name="Yang X."/>
            <person name="Jeffery I.B."/>
            <person name="Cooney J.C."/>
            <person name="Kagawa T.F."/>
            <person name="Liu W."/>
            <person name="Song Y."/>
            <person name="Salvetti E."/>
            <person name="Wrobel A."/>
            <person name="Rasinkangas P."/>
            <person name="Parkhill J."/>
            <person name="Rea M.C."/>
            <person name="O'Sullivan O."/>
            <person name="Ritari J."/>
            <person name="Douillard F.P."/>
            <person name="Paul Ross R."/>
            <person name="Yang R."/>
            <person name="Briner A.E."/>
            <person name="Felis G.E."/>
            <person name="de Vos W.M."/>
            <person name="Barrangou R."/>
            <person name="Klaenhammer T.R."/>
            <person name="Caufield P.W."/>
            <person name="Cui Y."/>
            <person name="Zhang H."/>
            <person name="O'Toole P.W."/>
        </authorList>
    </citation>
    <scope>NUCLEOTIDE SEQUENCE [LARGE SCALE GENOMIC DNA]</scope>
    <source>
        <strain evidence="13 14">DSM 20719</strain>
    </source>
</reference>
<dbReference type="Pfam" id="PF08207">
    <property type="entry name" value="EFP_N"/>
    <property type="match status" value="1"/>
</dbReference>
<evidence type="ECO:0000259" key="11">
    <source>
        <dbReference type="SMART" id="SM00841"/>
    </source>
</evidence>
<dbReference type="HAMAP" id="MF_00141">
    <property type="entry name" value="EF_P"/>
    <property type="match status" value="1"/>
</dbReference>
<dbReference type="CDD" id="cd04470">
    <property type="entry name" value="S1_EF-P_repeat_1"/>
    <property type="match status" value="1"/>
</dbReference>
<dbReference type="InterPro" id="IPR013852">
    <property type="entry name" value="Transl_elong_P/YeiP_CS"/>
</dbReference>
<dbReference type="AlphaFoldDB" id="A0AA89I301"/>
<dbReference type="FunFam" id="2.40.50.140:FF:000009">
    <property type="entry name" value="Elongation factor P"/>
    <property type="match status" value="1"/>
</dbReference>
<name>A0AA89I301_9LACO</name>
<keyword evidence="5 8" id="KW-0251">Elongation factor</keyword>
<dbReference type="PANTHER" id="PTHR30053">
    <property type="entry name" value="ELONGATION FACTOR P"/>
    <property type="match status" value="1"/>
</dbReference>
<dbReference type="InterPro" id="IPR001059">
    <property type="entry name" value="Transl_elong_P/YeiP_cen"/>
</dbReference>
<evidence type="ECO:0000259" key="12">
    <source>
        <dbReference type="SMART" id="SM01185"/>
    </source>
</evidence>
<dbReference type="Pfam" id="PF01132">
    <property type="entry name" value="EFP"/>
    <property type="match status" value="1"/>
</dbReference>
<dbReference type="InterPro" id="IPR014722">
    <property type="entry name" value="Rib_uL2_dom2"/>
</dbReference>
<evidence type="ECO:0000256" key="8">
    <source>
        <dbReference type="HAMAP-Rule" id="MF_00141"/>
    </source>
</evidence>
<feature type="domain" description="Elongation factor P C-terminal" evidence="11">
    <location>
        <begin position="140"/>
        <end position="195"/>
    </location>
</feature>
<dbReference type="PROSITE" id="PS01275">
    <property type="entry name" value="EFP"/>
    <property type="match status" value="1"/>
</dbReference>
<keyword evidence="4 8" id="KW-0963">Cytoplasm</keyword>
<dbReference type="GO" id="GO:0043043">
    <property type="term" value="P:peptide biosynthetic process"/>
    <property type="evidence" value="ECO:0007669"/>
    <property type="project" value="InterPro"/>
</dbReference>
<dbReference type="CDD" id="cd05794">
    <property type="entry name" value="S1_EF-P_repeat_2"/>
    <property type="match status" value="1"/>
</dbReference>
<dbReference type="InterPro" id="IPR015365">
    <property type="entry name" value="Elong-fact-P_C"/>
</dbReference>
<evidence type="ECO:0000256" key="6">
    <source>
        <dbReference type="ARBA" id="ARBA00022917"/>
    </source>
</evidence>
<dbReference type="InterPro" id="IPR012340">
    <property type="entry name" value="NA-bd_OB-fold"/>
</dbReference>
<evidence type="ECO:0000256" key="4">
    <source>
        <dbReference type="ARBA" id="ARBA00022490"/>
    </source>
</evidence>
<dbReference type="SUPFAM" id="SSF50249">
    <property type="entry name" value="Nucleic acid-binding proteins"/>
    <property type="match status" value="2"/>
</dbReference>
<dbReference type="PIRSF" id="PIRSF005901">
    <property type="entry name" value="EF-P"/>
    <property type="match status" value="1"/>
</dbReference>
<evidence type="ECO:0000256" key="3">
    <source>
        <dbReference type="ARBA" id="ARBA00009479"/>
    </source>
</evidence>
<comment type="caution">
    <text evidence="13">The sequence shown here is derived from an EMBL/GenBank/DDBJ whole genome shotgun (WGS) entry which is preliminary data.</text>
</comment>
<feature type="domain" description="Translation elongation factor P/YeiP central" evidence="12">
    <location>
        <begin position="78"/>
        <end position="132"/>
    </location>
</feature>
<comment type="pathway">
    <text evidence="2 8">Protein biosynthesis; polypeptide chain elongation.</text>
</comment>
<evidence type="ECO:0000313" key="13">
    <source>
        <dbReference type="EMBL" id="KRM23774.1"/>
    </source>
</evidence>
<dbReference type="Gene3D" id="2.40.50.140">
    <property type="entry name" value="Nucleic acid-binding proteins"/>
    <property type="match status" value="2"/>
</dbReference>
<dbReference type="SUPFAM" id="SSF50104">
    <property type="entry name" value="Translation proteins SH3-like domain"/>
    <property type="match status" value="1"/>
</dbReference>
<comment type="subcellular location">
    <subcellularLocation>
        <location evidence="1 8">Cytoplasm</location>
    </subcellularLocation>
</comment>